<dbReference type="InterPro" id="IPR022577">
    <property type="entry name" value="TBCD_C"/>
</dbReference>
<dbReference type="Proteomes" id="UP001295684">
    <property type="component" value="Unassembled WGS sequence"/>
</dbReference>
<evidence type="ECO:0000259" key="5">
    <source>
        <dbReference type="Pfam" id="PF25767"/>
    </source>
</evidence>
<dbReference type="InterPro" id="IPR021133">
    <property type="entry name" value="HEAT_type_2"/>
</dbReference>
<feature type="domain" description="Tubulin-folding cofactor D C-terminal" evidence="4">
    <location>
        <begin position="979"/>
        <end position="1186"/>
    </location>
</feature>
<reference evidence="6" key="1">
    <citation type="submission" date="2023-07" db="EMBL/GenBank/DDBJ databases">
        <authorList>
            <consortium name="AG Swart"/>
            <person name="Singh M."/>
            <person name="Singh A."/>
            <person name="Seah K."/>
            <person name="Emmerich C."/>
        </authorList>
    </citation>
    <scope>NUCLEOTIDE SEQUENCE</scope>
    <source>
        <strain evidence="6">DP1</strain>
    </source>
</reference>
<protein>
    <recommendedName>
        <fullName evidence="8">Tubulin-specific chaperone D</fullName>
    </recommendedName>
</protein>
<dbReference type="PROSITE" id="PS50077">
    <property type="entry name" value="HEAT_REPEAT"/>
    <property type="match status" value="1"/>
</dbReference>
<evidence type="ECO:0000256" key="2">
    <source>
        <dbReference type="PROSITE-ProRule" id="PRU00103"/>
    </source>
</evidence>
<feature type="coiled-coil region" evidence="3">
    <location>
        <begin position="684"/>
        <end position="721"/>
    </location>
</feature>
<dbReference type="Pfam" id="PF25767">
    <property type="entry name" value="ARM_TBCD_2nd"/>
    <property type="match status" value="1"/>
</dbReference>
<name>A0AAD1XEK4_EUPCR</name>
<feature type="repeat" description="HEAT" evidence="2">
    <location>
        <begin position="404"/>
        <end position="441"/>
    </location>
</feature>
<dbReference type="PANTHER" id="PTHR12658:SF0">
    <property type="entry name" value="TUBULIN-SPECIFIC CHAPERONE D"/>
    <property type="match status" value="1"/>
</dbReference>
<accession>A0AAD1XEK4</accession>
<dbReference type="GO" id="GO:0000226">
    <property type="term" value="P:microtubule cytoskeleton organization"/>
    <property type="evidence" value="ECO:0007669"/>
    <property type="project" value="TreeGrafter"/>
</dbReference>
<proteinExistence type="predicted"/>
<dbReference type="PANTHER" id="PTHR12658">
    <property type="entry name" value="BETA-TUBULIN COFACTOR D"/>
    <property type="match status" value="1"/>
</dbReference>
<keyword evidence="7" id="KW-1185">Reference proteome</keyword>
<evidence type="ECO:0000256" key="1">
    <source>
        <dbReference type="ARBA" id="ARBA00023186"/>
    </source>
</evidence>
<sequence>MDAHLENKFLGNEKAFVDAYNEQVNQPLAFTKSKDDFNTKVYDSFVIEKDLLLGYLQDLLHWIKNGNDTTNEAKIVTLNTEQDCENVSARVIWILSKYQEQPELLDSMLSQFISPIINYMVSFLREDFGALEKPYNISQTFKMLLNILYKTCEVRGTKTVLKYFPHSVEDLENLVEFIANINLQNWEWYVHYILFMWLSMVVIVPFDLETIDSKKEGDETLLDKIINFSEGFLNQAGKNKEISSQVVAKLLTRPDVIKLGYLDSFIEKMKTQYIENINNPTKIMQLVGCLQVLCDIFKTGQRSDLFSRVETVFDTFIKTESEQNFIQSSSMLKKQRVKFAHKLGLIFLKPRVASWRYQMDSKSLLKNLDSESKNEEAPDTGFNYEENEDDDMDSDCDFECLETIISILLSHLKDKDTSIRWSAAKGLGKITSRLTLELADQIVEDILKCFDDSDTDSSWQGGCLALAELCREGLLLPERLDQVMPKLKEALLFDINKGDHSVGAHVRDAACYVVWSFARSFKKEIMKPHVESLSTHLCILFLFDREVNCRRAGSAAFQESVGRQRIFPHGIEILAEADYFTLANKANSFLNVSTYIAQFEEYYDPLINNLVNEKLKHWETEMRQLAAKSLSVLSIFNPQHVIDNYLPTILKNCFSKVLHIRHGALWALSELMLGLSGLSHISRNEKLEEAMQQIHQKEIELIKQGDNKEKFNEKFEELQKKNNAELIPKDLMDEIKQVIFQMDEQKLFKGKGGEIMRLSVNHYLQCCSFARIQFSNADLQKFQKMIDENSRHSNVEVQKSTCAAYKQLSNTYFNNDAELEEEKKFVINSISEIVKRSVVDPVVDSTRGYNMILGSLSKSIISKMQQKLLKTLIGNMVPKGKSNDDPESRQFAVRSTIDVLKTVGLNNVDPTLVKSALDQILKAVQDYAIDKRGDVGSWVREEAMRSLNILIYELFYNCEKEVLEQIIPSDAHQDFFIHYIGTILQQLMEKIDKVRQVAGQVLQSFLVTFKNDLPNFDEKDTLLALFIFSEEGNEENTLDSTFLDQRGYLNAKFTYKPWRNPSFVFQQVISLFDSPSFAKYLCTGIVSSSGGLTESTVKNSLEVLIKFISEMKGTDTEVEKKNRFLNYFNDIFEENLKEERITVPLMKTLESLIRTTYFEGHEYSEQFARMHSLIQKENFKSKNIPKLITCAGILGELVQFDEIKEKSLRSLLLMLFNPFPKVRKLVAENLYNYLLTFEEPTELFPDEDTYDEAIILLSETEWGDKLKQLNAEVKPAIFKTFGQEPPKKKAPAQTEQN</sequence>
<dbReference type="InterPro" id="IPR011989">
    <property type="entry name" value="ARM-like"/>
</dbReference>
<comment type="caution">
    <text evidence="6">The sequence shown here is derived from an EMBL/GenBank/DDBJ whole genome shotgun (WGS) entry which is preliminary data.</text>
</comment>
<evidence type="ECO:0008006" key="8">
    <source>
        <dbReference type="Google" id="ProtNLM"/>
    </source>
</evidence>
<evidence type="ECO:0000259" key="4">
    <source>
        <dbReference type="Pfam" id="PF12612"/>
    </source>
</evidence>
<evidence type="ECO:0000313" key="7">
    <source>
        <dbReference type="Proteomes" id="UP001295684"/>
    </source>
</evidence>
<dbReference type="GO" id="GO:0007023">
    <property type="term" value="P:post-chaperonin tubulin folding pathway"/>
    <property type="evidence" value="ECO:0007669"/>
    <property type="project" value="InterPro"/>
</dbReference>
<dbReference type="SUPFAM" id="SSF48371">
    <property type="entry name" value="ARM repeat"/>
    <property type="match status" value="1"/>
</dbReference>
<organism evidence="6 7">
    <name type="scientific">Euplotes crassus</name>
    <dbReference type="NCBI Taxonomy" id="5936"/>
    <lineage>
        <taxon>Eukaryota</taxon>
        <taxon>Sar</taxon>
        <taxon>Alveolata</taxon>
        <taxon>Ciliophora</taxon>
        <taxon>Intramacronucleata</taxon>
        <taxon>Spirotrichea</taxon>
        <taxon>Hypotrichia</taxon>
        <taxon>Euplotida</taxon>
        <taxon>Euplotidae</taxon>
        <taxon>Moneuplotes</taxon>
    </lineage>
</organism>
<dbReference type="InterPro" id="IPR016024">
    <property type="entry name" value="ARM-type_fold"/>
</dbReference>
<dbReference type="Pfam" id="PF12612">
    <property type="entry name" value="TFCD_C"/>
    <property type="match status" value="1"/>
</dbReference>
<dbReference type="GO" id="GO:0048487">
    <property type="term" value="F:beta-tubulin binding"/>
    <property type="evidence" value="ECO:0007669"/>
    <property type="project" value="InterPro"/>
</dbReference>
<dbReference type="GO" id="GO:0007021">
    <property type="term" value="P:tubulin complex assembly"/>
    <property type="evidence" value="ECO:0007669"/>
    <property type="project" value="InterPro"/>
</dbReference>
<evidence type="ECO:0000256" key="3">
    <source>
        <dbReference type="SAM" id="Coils"/>
    </source>
</evidence>
<keyword evidence="1" id="KW-0143">Chaperone</keyword>
<dbReference type="InterPro" id="IPR033162">
    <property type="entry name" value="TBCD"/>
</dbReference>
<gene>
    <name evidence="6" type="ORF">ECRASSUSDP1_LOCUS9643</name>
</gene>
<evidence type="ECO:0000313" key="6">
    <source>
        <dbReference type="EMBL" id="CAI2368352.1"/>
    </source>
</evidence>
<dbReference type="Gene3D" id="1.25.10.10">
    <property type="entry name" value="Leucine-rich Repeat Variant"/>
    <property type="match status" value="3"/>
</dbReference>
<keyword evidence="3" id="KW-0175">Coiled coil</keyword>
<dbReference type="InterPro" id="IPR058033">
    <property type="entry name" value="ARM_TBCD_2nd"/>
</dbReference>
<feature type="domain" description="Tubulin-folding cofactor D ARM repeats" evidence="5">
    <location>
        <begin position="332"/>
        <end position="571"/>
    </location>
</feature>
<dbReference type="GO" id="GO:0005096">
    <property type="term" value="F:GTPase activator activity"/>
    <property type="evidence" value="ECO:0007669"/>
    <property type="project" value="InterPro"/>
</dbReference>
<dbReference type="EMBL" id="CAMPGE010009486">
    <property type="protein sequence ID" value="CAI2368352.1"/>
    <property type="molecule type" value="Genomic_DNA"/>
</dbReference>
<dbReference type="Pfam" id="PF23579">
    <property type="entry name" value="ARM_TBCD"/>
    <property type="match status" value="1"/>
</dbReference>